<gene>
    <name evidence="1" type="ORF">AMST5_02589</name>
</gene>
<dbReference type="EMBL" id="OY288114">
    <property type="protein sequence ID" value="CAJ0874319.1"/>
    <property type="molecule type" value="Genomic_DNA"/>
</dbReference>
<evidence type="ECO:0000313" key="1">
    <source>
        <dbReference type="EMBL" id="CAJ0874319.1"/>
    </source>
</evidence>
<accession>A0AA48M0C3</accession>
<reference evidence="1" key="1">
    <citation type="submission" date="2023-07" db="EMBL/GenBank/DDBJ databases">
        <authorList>
            <person name="Pelsma A.J. K."/>
        </authorList>
    </citation>
    <scope>NUCLEOTIDE SEQUENCE</scope>
</reference>
<name>A0AA48M0C3_9ZZZZ</name>
<protein>
    <submittedName>
        <fullName evidence="1">Uncharacterized protein</fullName>
    </submittedName>
</protein>
<dbReference type="AlphaFoldDB" id="A0AA48M0C3"/>
<organism evidence="1">
    <name type="scientific">freshwater sediment metagenome</name>
    <dbReference type="NCBI Taxonomy" id="556182"/>
    <lineage>
        <taxon>unclassified sequences</taxon>
        <taxon>metagenomes</taxon>
        <taxon>ecological metagenomes</taxon>
    </lineage>
</organism>
<sequence>MRATSDMAWLVLSPSVQSKPMKKFLFLFAILPTFAHAGDDAVDCSKKNDGSVKCEVKKEQVVVDAIVINGGDCQVASSDKVLHHAYHLGDKFTVPIKSEGLPGFADCSYVSSVKVKTHDGKSKTFAPL</sequence>
<proteinExistence type="predicted"/>